<evidence type="ECO:0000313" key="2">
    <source>
        <dbReference type="EMBL" id="KAJ4005239.1"/>
    </source>
</evidence>
<proteinExistence type="predicted"/>
<comment type="caution">
    <text evidence="2">The sequence shown here is derived from an EMBL/GenBank/DDBJ whole genome shotgun (WGS) entry which is preliminary data.</text>
</comment>
<keyword evidence="1" id="KW-0812">Transmembrane</keyword>
<name>A0A9W8PGI4_9HYPO</name>
<feature type="transmembrane region" description="Helical" evidence="1">
    <location>
        <begin position="128"/>
        <end position="153"/>
    </location>
</feature>
<organism evidence="2 3">
    <name type="scientific">Fusarium irregulare</name>
    <dbReference type="NCBI Taxonomy" id="2494466"/>
    <lineage>
        <taxon>Eukaryota</taxon>
        <taxon>Fungi</taxon>
        <taxon>Dikarya</taxon>
        <taxon>Ascomycota</taxon>
        <taxon>Pezizomycotina</taxon>
        <taxon>Sordariomycetes</taxon>
        <taxon>Hypocreomycetidae</taxon>
        <taxon>Hypocreales</taxon>
        <taxon>Nectriaceae</taxon>
        <taxon>Fusarium</taxon>
        <taxon>Fusarium incarnatum-equiseti species complex</taxon>
    </lineage>
</organism>
<keyword evidence="1" id="KW-0472">Membrane</keyword>
<feature type="transmembrane region" description="Helical" evidence="1">
    <location>
        <begin position="30"/>
        <end position="53"/>
    </location>
</feature>
<gene>
    <name evidence="2" type="ORF">NW766_011387</name>
</gene>
<protein>
    <submittedName>
        <fullName evidence="2">Uncharacterized protein</fullName>
    </submittedName>
</protein>
<feature type="transmembrane region" description="Helical" evidence="1">
    <location>
        <begin position="89"/>
        <end position="107"/>
    </location>
</feature>
<keyword evidence="3" id="KW-1185">Reference proteome</keyword>
<keyword evidence="1" id="KW-1133">Transmembrane helix</keyword>
<reference evidence="2" key="1">
    <citation type="submission" date="2022-10" db="EMBL/GenBank/DDBJ databases">
        <title>Fusarium specimens isolated from Avocado Roots.</title>
        <authorList>
            <person name="Stajich J."/>
            <person name="Roper C."/>
            <person name="Heimlech-Rivalta G."/>
        </authorList>
    </citation>
    <scope>NUCLEOTIDE SEQUENCE</scope>
    <source>
        <strain evidence="2">CF00143</strain>
    </source>
</reference>
<evidence type="ECO:0000256" key="1">
    <source>
        <dbReference type="SAM" id="Phobius"/>
    </source>
</evidence>
<dbReference type="EMBL" id="JAPDHF010000022">
    <property type="protein sequence ID" value="KAJ4005239.1"/>
    <property type="molecule type" value="Genomic_DNA"/>
</dbReference>
<sequence>MFGNKTIPSLGPVVFRLDGITRSEFKLMGVFIIIVAVSFATVIMCGILGWVAWGKADYIEGDVSNEQGHEEGQVLGPKATFAATLRAKIQVLTFLVLCLAFNLLGLHSTIHQRIHTAGHIHNNTSRRMAWDCISCVLIYVTMIFQTFSLWMFAKDYDPAKNPDTVELNDLPRPNVNAGSEQGQQLQTPLPAYTLARLDAIRC</sequence>
<accession>A0A9W8PGI4</accession>
<evidence type="ECO:0000313" key="3">
    <source>
        <dbReference type="Proteomes" id="UP001152130"/>
    </source>
</evidence>
<dbReference type="AlphaFoldDB" id="A0A9W8PGI4"/>
<dbReference type="Proteomes" id="UP001152130">
    <property type="component" value="Unassembled WGS sequence"/>
</dbReference>